<dbReference type="PROSITE" id="PS51352">
    <property type="entry name" value="THIOREDOXIN_2"/>
    <property type="match status" value="1"/>
</dbReference>
<dbReference type="GO" id="GO:0015036">
    <property type="term" value="F:disulfide oxidoreductase activity"/>
    <property type="evidence" value="ECO:0007669"/>
    <property type="project" value="UniProtKB-ARBA"/>
</dbReference>
<dbReference type="FunFam" id="3.40.30.10:FF:000012">
    <property type="entry name" value="Monothiol glutaredoxin"/>
    <property type="match status" value="1"/>
</dbReference>
<accession>A0A0D2B9E9</accession>
<comment type="similarity">
    <text evidence="1">Belongs to the glutaredoxin family. Monothiol subfamily.</text>
</comment>
<feature type="compositionally biased region" description="Low complexity" evidence="6">
    <location>
        <begin position="183"/>
        <end position="192"/>
    </location>
</feature>
<dbReference type="Proteomes" id="UP000053342">
    <property type="component" value="Unassembled WGS sequence"/>
</dbReference>
<reference evidence="8 9" key="1">
    <citation type="submission" date="2015-01" db="EMBL/GenBank/DDBJ databases">
        <title>The Genome Sequence of Exophiala oligosperma CBS72588.</title>
        <authorList>
            <consortium name="The Broad Institute Genomics Platform"/>
            <person name="Cuomo C."/>
            <person name="de Hoog S."/>
            <person name="Gorbushina A."/>
            <person name="Stielow B."/>
            <person name="Teixiera M."/>
            <person name="Abouelleil A."/>
            <person name="Chapman S.B."/>
            <person name="Priest M."/>
            <person name="Young S.K."/>
            <person name="Wortman J."/>
            <person name="Nusbaum C."/>
            <person name="Birren B."/>
        </authorList>
    </citation>
    <scope>NUCLEOTIDE SEQUENCE [LARGE SCALE GENOMIC DNA]</scope>
    <source>
        <strain evidence="8 9">CBS 72588</strain>
    </source>
</reference>
<dbReference type="PROSITE" id="PS51354">
    <property type="entry name" value="GLUTAREDOXIN_2"/>
    <property type="match status" value="1"/>
</dbReference>
<evidence type="ECO:0000256" key="4">
    <source>
        <dbReference type="ARBA" id="ARBA00023014"/>
    </source>
</evidence>
<dbReference type="CDD" id="cd03028">
    <property type="entry name" value="GRX_PICOT_like"/>
    <property type="match status" value="1"/>
</dbReference>
<dbReference type="GeneID" id="27353476"/>
<evidence type="ECO:0000256" key="1">
    <source>
        <dbReference type="ARBA" id="ARBA00009630"/>
    </source>
</evidence>
<dbReference type="EMBL" id="KN847332">
    <property type="protein sequence ID" value="KIW48841.1"/>
    <property type="molecule type" value="Genomic_DNA"/>
</dbReference>
<evidence type="ECO:0000313" key="9">
    <source>
        <dbReference type="Proteomes" id="UP000053342"/>
    </source>
</evidence>
<evidence type="ECO:0000256" key="6">
    <source>
        <dbReference type="SAM" id="MobiDB-lite"/>
    </source>
</evidence>
<dbReference type="FunFam" id="3.40.30.10:FF:000092">
    <property type="entry name" value="Monothiol glutaredoxin"/>
    <property type="match status" value="1"/>
</dbReference>
<evidence type="ECO:0000256" key="2">
    <source>
        <dbReference type="ARBA" id="ARBA00022723"/>
    </source>
</evidence>
<dbReference type="InterPro" id="IPR033658">
    <property type="entry name" value="GRX_PICOT-like"/>
</dbReference>
<dbReference type="InterPro" id="IPR013766">
    <property type="entry name" value="Thioredoxin_domain"/>
</dbReference>
<dbReference type="RefSeq" id="XP_016269057.1">
    <property type="nucleotide sequence ID" value="XM_016402004.1"/>
</dbReference>
<dbReference type="SUPFAM" id="SSF52833">
    <property type="entry name" value="Thioredoxin-like"/>
    <property type="match status" value="2"/>
</dbReference>
<evidence type="ECO:0000256" key="5">
    <source>
        <dbReference type="ARBA" id="ARBA00055846"/>
    </source>
</evidence>
<dbReference type="InterPro" id="IPR036249">
    <property type="entry name" value="Thioredoxin-like_sf"/>
</dbReference>
<dbReference type="GO" id="GO:0006879">
    <property type="term" value="P:intracellular iron ion homeostasis"/>
    <property type="evidence" value="ECO:0007669"/>
    <property type="project" value="TreeGrafter"/>
</dbReference>
<dbReference type="OrthoDB" id="415696at2759"/>
<dbReference type="HOGENOM" id="CLU_026126_12_0_1"/>
<dbReference type="InterPro" id="IPR004480">
    <property type="entry name" value="Monothiol_GRX-rel"/>
</dbReference>
<gene>
    <name evidence="8" type="ORF">PV06_01402</name>
</gene>
<dbReference type="PANTHER" id="PTHR10293">
    <property type="entry name" value="GLUTAREDOXIN FAMILY MEMBER"/>
    <property type="match status" value="1"/>
</dbReference>
<keyword evidence="9" id="KW-1185">Reference proteome</keyword>
<keyword evidence="2" id="KW-0479">Metal-binding</keyword>
<dbReference type="VEuPathDB" id="FungiDB:PV06_01402"/>
<dbReference type="GO" id="GO:0005634">
    <property type="term" value="C:nucleus"/>
    <property type="evidence" value="ECO:0007669"/>
    <property type="project" value="TreeGrafter"/>
</dbReference>
<dbReference type="Pfam" id="PF00462">
    <property type="entry name" value="Glutaredoxin"/>
    <property type="match status" value="1"/>
</dbReference>
<feature type="region of interest" description="Disordered" evidence="6">
    <location>
        <begin position="171"/>
        <end position="225"/>
    </location>
</feature>
<protein>
    <submittedName>
        <fullName evidence="8">Grx4 family monothiol glutaredoxin</fullName>
    </submittedName>
</protein>
<dbReference type="Gene3D" id="3.40.30.10">
    <property type="entry name" value="Glutaredoxin"/>
    <property type="match status" value="2"/>
</dbReference>
<dbReference type="CDD" id="cd02984">
    <property type="entry name" value="TRX_PICOT"/>
    <property type="match status" value="1"/>
</dbReference>
<organism evidence="8 9">
    <name type="scientific">Exophiala oligosperma</name>
    <dbReference type="NCBI Taxonomy" id="215243"/>
    <lineage>
        <taxon>Eukaryota</taxon>
        <taxon>Fungi</taxon>
        <taxon>Dikarya</taxon>
        <taxon>Ascomycota</taxon>
        <taxon>Pezizomycotina</taxon>
        <taxon>Eurotiomycetes</taxon>
        <taxon>Chaetothyriomycetidae</taxon>
        <taxon>Chaetothyriales</taxon>
        <taxon>Herpotrichiellaceae</taxon>
        <taxon>Exophiala</taxon>
    </lineage>
</organism>
<evidence type="ECO:0000256" key="3">
    <source>
        <dbReference type="ARBA" id="ARBA00023004"/>
    </source>
</evidence>
<dbReference type="AlphaFoldDB" id="A0A0D2B9E9"/>
<dbReference type="PANTHER" id="PTHR10293:SF73">
    <property type="entry name" value="GLUTAREDOXIN-3"/>
    <property type="match status" value="1"/>
</dbReference>
<dbReference type="GO" id="GO:0046872">
    <property type="term" value="F:metal ion binding"/>
    <property type="evidence" value="ECO:0007669"/>
    <property type="project" value="UniProtKB-KW"/>
</dbReference>
<feature type="compositionally biased region" description="Polar residues" evidence="6">
    <location>
        <begin position="211"/>
        <end position="225"/>
    </location>
</feature>
<comment type="function">
    <text evidence="5">Monothiol glutaredoxin involved in the biogenesis of iron-sulfur clusters. Binds one iron-sulfur cluster per dimer. The iron-sulfur cluster is bound between subunits, and is complexed by a bound glutathione and a cysteine residue from each subunit.</text>
</comment>
<evidence type="ECO:0000313" key="8">
    <source>
        <dbReference type="EMBL" id="KIW48841.1"/>
    </source>
</evidence>
<evidence type="ECO:0000259" key="7">
    <source>
        <dbReference type="PROSITE" id="PS51352"/>
    </source>
</evidence>
<proteinExistence type="inferred from homology"/>
<sequence length="332" mass="36279">MRRHFHNYSTSTIASGLRILFYFFEPHLKPHRFLPLLVTLFHSSTRYPFLHLPTAMATLKEVESEAGFDQLIKNASPSTLFVLYFHTPWAAPCAQMNTILTTLASTYPADADVSFLSINAEDLADISESYDVTAVPFLVLQKGGETLQTVSGIDPAKVRAAVEKYAGAGTAAGKNGIPPPLQATPLQQQPQTNGAGATKDLSSYAPKDSDNQTAPAYSSNQESQAELNDRLGKLVKAAPVMLFMKGTPSAPQCGFSRQLVSILRENQVKYGFFNILADNDVREGLKVFSDWPTFPQLYTNGELVGGLDIVREELEADPDFFKPFSAAQPAPV</sequence>
<dbReference type="InterPro" id="IPR002109">
    <property type="entry name" value="Glutaredoxin"/>
</dbReference>
<keyword evidence="3" id="KW-0408">Iron</keyword>
<dbReference type="GO" id="GO:0051537">
    <property type="term" value="F:2 iron, 2 sulfur cluster binding"/>
    <property type="evidence" value="ECO:0007669"/>
    <property type="project" value="TreeGrafter"/>
</dbReference>
<dbReference type="GO" id="GO:0005829">
    <property type="term" value="C:cytosol"/>
    <property type="evidence" value="ECO:0007669"/>
    <property type="project" value="TreeGrafter"/>
</dbReference>
<keyword evidence="4" id="KW-0411">Iron-sulfur</keyword>
<dbReference type="STRING" id="215243.A0A0D2B9E9"/>
<feature type="domain" description="Thioredoxin" evidence="7">
    <location>
        <begin position="41"/>
        <end position="167"/>
    </location>
</feature>
<dbReference type="Pfam" id="PF00085">
    <property type="entry name" value="Thioredoxin"/>
    <property type="match status" value="1"/>
</dbReference>
<name>A0A0D2B9E9_9EURO</name>